<comment type="similarity">
    <text evidence="12">Belongs to the cytochrome b561 family.</text>
</comment>
<evidence type="ECO:0000256" key="1">
    <source>
        <dbReference type="ARBA" id="ARBA00001970"/>
    </source>
</evidence>
<comment type="cofactor">
    <cofactor evidence="1">
        <name>heme b</name>
        <dbReference type="ChEBI" id="CHEBI:60344"/>
    </cofactor>
</comment>
<dbReference type="AlphaFoldDB" id="A0A1H2X7E5"/>
<evidence type="ECO:0000256" key="7">
    <source>
        <dbReference type="ARBA" id="ARBA00022723"/>
    </source>
</evidence>
<comment type="subcellular location">
    <subcellularLocation>
        <location evidence="2">Cell membrane</location>
        <topology evidence="2">Multi-pass membrane protein</topology>
    </subcellularLocation>
</comment>
<dbReference type="RefSeq" id="WP_093032089.1">
    <property type="nucleotide sequence ID" value="NZ_FNNZ01000010.1"/>
</dbReference>
<dbReference type="Proteomes" id="UP000198816">
    <property type="component" value="Unassembled WGS sequence"/>
</dbReference>
<evidence type="ECO:0000256" key="11">
    <source>
        <dbReference type="ARBA" id="ARBA00023136"/>
    </source>
</evidence>
<feature type="transmembrane region" description="Helical" evidence="13">
    <location>
        <begin position="52"/>
        <end position="72"/>
    </location>
</feature>
<keyword evidence="3" id="KW-0813">Transport</keyword>
<keyword evidence="4" id="KW-1003">Cell membrane</keyword>
<dbReference type="GO" id="GO:0005886">
    <property type="term" value="C:plasma membrane"/>
    <property type="evidence" value="ECO:0007669"/>
    <property type="project" value="UniProtKB-SubCell"/>
</dbReference>
<dbReference type="InterPro" id="IPR016174">
    <property type="entry name" value="Di-haem_cyt_TM"/>
</dbReference>
<proteinExistence type="inferred from homology"/>
<organism evidence="15 16">
    <name type="scientific">Thiocapsa roseopersicina</name>
    <dbReference type="NCBI Taxonomy" id="1058"/>
    <lineage>
        <taxon>Bacteria</taxon>
        <taxon>Pseudomonadati</taxon>
        <taxon>Pseudomonadota</taxon>
        <taxon>Gammaproteobacteria</taxon>
        <taxon>Chromatiales</taxon>
        <taxon>Chromatiaceae</taxon>
        <taxon>Thiocapsa</taxon>
    </lineage>
</organism>
<keyword evidence="8" id="KW-0249">Electron transport</keyword>
<evidence type="ECO:0000256" key="13">
    <source>
        <dbReference type="SAM" id="Phobius"/>
    </source>
</evidence>
<dbReference type="GO" id="GO:0022904">
    <property type="term" value="P:respiratory electron transport chain"/>
    <property type="evidence" value="ECO:0007669"/>
    <property type="project" value="InterPro"/>
</dbReference>
<evidence type="ECO:0000256" key="6">
    <source>
        <dbReference type="ARBA" id="ARBA00022692"/>
    </source>
</evidence>
<evidence type="ECO:0000256" key="5">
    <source>
        <dbReference type="ARBA" id="ARBA00022617"/>
    </source>
</evidence>
<dbReference type="Pfam" id="PF01292">
    <property type="entry name" value="Ni_hydr_CYTB"/>
    <property type="match status" value="1"/>
</dbReference>
<keyword evidence="10" id="KW-0408">Iron</keyword>
<feature type="transmembrane region" description="Helical" evidence="13">
    <location>
        <begin position="12"/>
        <end position="32"/>
    </location>
</feature>
<evidence type="ECO:0000256" key="3">
    <source>
        <dbReference type="ARBA" id="ARBA00022448"/>
    </source>
</evidence>
<feature type="transmembrane region" description="Helical" evidence="13">
    <location>
        <begin position="92"/>
        <end position="113"/>
    </location>
</feature>
<protein>
    <submittedName>
        <fullName evidence="15">Cytochrome b561</fullName>
    </submittedName>
</protein>
<evidence type="ECO:0000256" key="9">
    <source>
        <dbReference type="ARBA" id="ARBA00022989"/>
    </source>
</evidence>
<evidence type="ECO:0000256" key="8">
    <source>
        <dbReference type="ARBA" id="ARBA00022982"/>
    </source>
</evidence>
<evidence type="ECO:0000256" key="12">
    <source>
        <dbReference type="ARBA" id="ARBA00037975"/>
    </source>
</evidence>
<evidence type="ECO:0000256" key="4">
    <source>
        <dbReference type="ARBA" id="ARBA00022475"/>
    </source>
</evidence>
<dbReference type="PANTHER" id="PTHR30529:SF1">
    <property type="entry name" value="CYTOCHROME B561 HOMOLOG 2"/>
    <property type="match status" value="1"/>
</dbReference>
<feature type="domain" description="Cytochrome b561 bacterial/Ni-hydrogenase" evidence="14">
    <location>
        <begin position="5"/>
        <end position="180"/>
    </location>
</feature>
<name>A0A1H2X7E5_THIRO</name>
<dbReference type="GO" id="GO:0009055">
    <property type="term" value="F:electron transfer activity"/>
    <property type="evidence" value="ECO:0007669"/>
    <property type="project" value="InterPro"/>
</dbReference>
<dbReference type="OrthoDB" id="1247465at2"/>
<keyword evidence="11 13" id="KW-0472">Membrane</keyword>
<dbReference type="Gene3D" id="1.20.950.20">
    <property type="entry name" value="Transmembrane di-heme cytochromes, Chain C"/>
    <property type="match status" value="1"/>
</dbReference>
<keyword evidence="7" id="KW-0479">Metal-binding</keyword>
<evidence type="ECO:0000256" key="10">
    <source>
        <dbReference type="ARBA" id="ARBA00023004"/>
    </source>
</evidence>
<gene>
    <name evidence="15" type="ORF">SAMN05421783_11061</name>
</gene>
<reference evidence="16" key="1">
    <citation type="submission" date="2016-10" db="EMBL/GenBank/DDBJ databases">
        <authorList>
            <person name="Varghese N."/>
            <person name="Submissions S."/>
        </authorList>
    </citation>
    <scope>NUCLEOTIDE SEQUENCE [LARGE SCALE GENOMIC DNA]</scope>
    <source>
        <strain evidence="16">DSM 217</strain>
    </source>
</reference>
<evidence type="ECO:0000259" key="14">
    <source>
        <dbReference type="Pfam" id="PF01292"/>
    </source>
</evidence>
<sequence length="183" mass="20620">METLRYNYAQRLLHWLIALLVLGLLAVGSLLGTLGFDGLKDLVGLEMTNQLYGYHKTFGILLLILMILRFALKRLFRSPAYQPPLTGFERAASLTVHTLIYVALILMPVLGWLGTATGGFPVQFFNLNLPGLVPENKELSKTLFQLHGIVGWVILCLILIHVSAAVYHWRIKRDGVMKRMSLF</sequence>
<evidence type="ECO:0000256" key="2">
    <source>
        <dbReference type="ARBA" id="ARBA00004651"/>
    </source>
</evidence>
<keyword evidence="16" id="KW-1185">Reference proteome</keyword>
<evidence type="ECO:0000313" key="15">
    <source>
        <dbReference type="EMBL" id="SDW88800.1"/>
    </source>
</evidence>
<dbReference type="InterPro" id="IPR011577">
    <property type="entry name" value="Cyt_b561_bac/Ni-Hgenase"/>
</dbReference>
<dbReference type="GO" id="GO:0046872">
    <property type="term" value="F:metal ion binding"/>
    <property type="evidence" value="ECO:0007669"/>
    <property type="project" value="UniProtKB-KW"/>
</dbReference>
<keyword evidence="5" id="KW-0349">Heme</keyword>
<feature type="transmembrane region" description="Helical" evidence="13">
    <location>
        <begin position="149"/>
        <end position="169"/>
    </location>
</feature>
<dbReference type="InterPro" id="IPR052168">
    <property type="entry name" value="Cytochrome_b561_oxidase"/>
</dbReference>
<keyword evidence="6 13" id="KW-0812">Transmembrane</keyword>
<accession>A0A1H2X7E5</accession>
<dbReference type="PANTHER" id="PTHR30529">
    <property type="entry name" value="CYTOCHROME B561"/>
    <property type="match status" value="1"/>
</dbReference>
<evidence type="ECO:0000313" key="16">
    <source>
        <dbReference type="Proteomes" id="UP000198816"/>
    </source>
</evidence>
<dbReference type="STRING" id="1058.SAMN05421783_11061"/>
<dbReference type="EMBL" id="FNNZ01000010">
    <property type="protein sequence ID" value="SDW88800.1"/>
    <property type="molecule type" value="Genomic_DNA"/>
</dbReference>
<keyword evidence="9 13" id="KW-1133">Transmembrane helix</keyword>
<dbReference type="SUPFAM" id="SSF81342">
    <property type="entry name" value="Transmembrane di-heme cytochromes"/>
    <property type="match status" value="1"/>
</dbReference>
<dbReference type="GO" id="GO:0020037">
    <property type="term" value="F:heme binding"/>
    <property type="evidence" value="ECO:0007669"/>
    <property type="project" value="TreeGrafter"/>
</dbReference>